<protein>
    <submittedName>
        <fullName evidence="8">ABC transporter permease subunit</fullName>
    </submittedName>
</protein>
<organism evidence="8 9">
    <name type="scientific">Paenibacillus foliorum</name>
    <dbReference type="NCBI Taxonomy" id="2654974"/>
    <lineage>
        <taxon>Bacteria</taxon>
        <taxon>Bacillati</taxon>
        <taxon>Bacillota</taxon>
        <taxon>Bacilli</taxon>
        <taxon>Bacillales</taxon>
        <taxon>Paenibacillaceae</taxon>
        <taxon>Paenibacillus</taxon>
    </lineage>
</organism>
<evidence type="ECO:0000259" key="7">
    <source>
        <dbReference type="PROSITE" id="PS50928"/>
    </source>
</evidence>
<evidence type="ECO:0000313" key="8">
    <source>
        <dbReference type="EMBL" id="NOU94705.1"/>
    </source>
</evidence>
<gene>
    <name evidence="8" type="ORF">GC093_15965</name>
</gene>
<feature type="domain" description="ABC transmembrane type-1" evidence="7">
    <location>
        <begin position="57"/>
        <end position="272"/>
    </location>
</feature>
<dbReference type="Proteomes" id="UP000641588">
    <property type="component" value="Unassembled WGS sequence"/>
</dbReference>
<comment type="caution">
    <text evidence="8">The sequence shown here is derived from an EMBL/GenBank/DDBJ whole genome shotgun (WGS) entry which is preliminary data.</text>
</comment>
<keyword evidence="5 6" id="KW-0472">Membrane</keyword>
<evidence type="ECO:0000313" key="9">
    <source>
        <dbReference type="Proteomes" id="UP000641588"/>
    </source>
</evidence>
<accession>A0A972K1C0</accession>
<sequence>MALPGILYFIIFKYWPMGGIIIAFQDFFPFSGFFGSQWVGMKHFNRLFDDPDFFMLLRNTLMLSVYQLVFAFPVPIILSLMLNELRREWFKRSIQTLVYVPHFMSWVVVVSMFFVIFESPRSIFQSLIESWGFQNFSIMMDSGLFRPMYILQVIWRDSGWGTVIYLAALAGISPELYEAAKIDGAGRFRQIWHITLPGIRSTIVILLLLKLSDILDTSFEHVFNLVNSLNREVGEVFDTYVYRVGLINGQLSYATSIGLFKGVVGLLLVIFANWLAKKFGEEGLY</sequence>
<dbReference type="Gene3D" id="1.10.3720.10">
    <property type="entry name" value="MetI-like"/>
    <property type="match status" value="1"/>
</dbReference>
<evidence type="ECO:0000256" key="3">
    <source>
        <dbReference type="ARBA" id="ARBA00022692"/>
    </source>
</evidence>
<dbReference type="SUPFAM" id="SSF161098">
    <property type="entry name" value="MetI-like"/>
    <property type="match status" value="1"/>
</dbReference>
<keyword evidence="2 6" id="KW-0813">Transport</keyword>
<evidence type="ECO:0000256" key="2">
    <source>
        <dbReference type="ARBA" id="ARBA00022448"/>
    </source>
</evidence>
<comment type="subcellular location">
    <subcellularLocation>
        <location evidence="6">Cell membrane</location>
        <topology evidence="6">Multi-pass membrane protein</topology>
    </subcellularLocation>
    <subcellularLocation>
        <location evidence="1">Membrane</location>
        <topology evidence="1">Multi-pass membrane protein</topology>
    </subcellularLocation>
</comment>
<evidence type="ECO:0000256" key="1">
    <source>
        <dbReference type="ARBA" id="ARBA00004141"/>
    </source>
</evidence>
<dbReference type="GO" id="GO:0055085">
    <property type="term" value="P:transmembrane transport"/>
    <property type="evidence" value="ECO:0007669"/>
    <property type="project" value="InterPro"/>
</dbReference>
<evidence type="ECO:0000256" key="5">
    <source>
        <dbReference type="ARBA" id="ARBA00023136"/>
    </source>
</evidence>
<dbReference type="PROSITE" id="PS50928">
    <property type="entry name" value="ABC_TM1"/>
    <property type="match status" value="1"/>
</dbReference>
<name>A0A972K1C0_9BACL</name>
<dbReference type="Pfam" id="PF00528">
    <property type="entry name" value="BPD_transp_1"/>
    <property type="match status" value="1"/>
</dbReference>
<dbReference type="InterPro" id="IPR000515">
    <property type="entry name" value="MetI-like"/>
</dbReference>
<dbReference type="AlphaFoldDB" id="A0A972K1C0"/>
<feature type="transmembrane region" description="Helical" evidence="6">
    <location>
        <begin position="65"/>
        <end position="85"/>
    </location>
</feature>
<feature type="transmembrane region" description="Helical" evidence="6">
    <location>
        <begin position="97"/>
        <end position="117"/>
    </location>
</feature>
<evidence type="ECO:0000256" key="4">
    <source>
        <dbReference type="ARBA" id="ARBA00022989"/>
    </source>
</evidence>
<dbReference type="InterPro" id="IPR035906">
    <property type="entry name" value="MetI-like_sf"/>
</dbReference>
<dbReference type="CDD" id="cd06261">
    <property type="entry name" value="TM_PBP2"/>
    <property type="match status" value="1"/>
</dbReference>
<keyword evidence="4 6" id="KW-1133">Transmembrane helix</keyword>
<dbReference type="PANTHER" id="PTHR43496:SF1">
    <property type="entry name" value="POLYGALACTURONAN_RHAMNOGALACTURONAN TRANSPORT SYSTEM PERMEASE PROTEIN YTEP"/>
    <property type="match status" value="1"/>
</dbReference>
<keyword evidence="3 6" id="KW-0812">Transmembrane</keyword>
<dbReference type="PANTHER" id="PTHR43496">
    <property type="entry name" value="PROTEIN LPLB"/>
    <property type="match status" value="1"/>
</dbReference>
<feature type="transmembrane region" description="Helical" evidence="6">
    <location>
        <begin position="7"/>
        <end position="28"/>
    </location>
</feature>
<comment type="similarity">
    <text evidence="6">Belongs to the binding-protein-dependent transport system permease family.</text>
</comment>
<dbReference type="GO" id="GO:0005886">
    <property type="term" value="C:plasma membrane"/>
    <property type="evidence" value="ECO:0007669"/>
    <property type="project" value="UniProtKB-SubCell"/>
</dbReference>
<evidence type="ECO:0000256" key="6">
    <source>
        <dbReference type="RuleBase" id="RU363032"/>
    </source>
</evidence>
<reference evidence="8" key="1">
    <citation type="submission" date="2019-10" db="EMBL/GenBank/DDBJ databases">
        <title>Description of Paenibacillus glebae sp. nov.</title>
        <authorList>
            <person name="Carlier A."/>
            <person name="Qi S."/>
        </authorList>
    </citation>
    <scope>NUCLEOTIDE SEQUENCE</scope>
    <source>
        <strain evidence="8">LMG 31456</strain>
    </source>
</reference>
<feature type="transmembrane region" description="Helical" evidence="6">
    <location>
        <begin position="253"/>
        <end position="276"/>
    </location>
</feature>
<dbReference type="EMBL" id="WHOD01000062">
    <property type="protein sequence ID" value="NOU94705.1"/>
    <property type="molecule type" value="Genomic_DNA"/>
</dbReference>
<keyword evidence="9" id="KW-1185">Reference proteome</keyword>
<proteinExistence type="inferred from homology"/>